<dbReference type="Pfam" id="PF19577">
    <property type="entry name" value="DcaP"/>
    <property type="match status" value="1"/>
</dbReference>
<sequence length="390" mass="42397">MDVNRSTLCKSILALAIAGITSSAYAASEHSFGGYVKTDFMVSHYDNGAPSDDSLSRQFYVPGTIFGDSSRGNTVTDFQARETRFNFTSANDLGGHKLKFFLELDFFTHSDGNQRVSNSYSPRLRHATVTFDNWTAGQTWSTFQNPGALPEALDFVGAAEGTPFIRQGLLRYTMGGFQFAIENPKTTLTDYATGGRIESDSNYVPDVVGRYNFTSGDASFSVAAVLRQLEIEETVNIGGNGAMSLDESEFGYGVSFAGVVPVMGDDKLKFMLNYGDGIGRYIALNYANAAVVSADGSLDTVSSVSGFVSYQHWWSSKWRSNATVSAFEADYDSSLMGSANESAYSGNINLLYSPVKPVTIGAEWLYANNEKTGGEDGELNRFMVSFKYAL</sequence>
<evidence type="ECO:0000313" key="2">
    <source>
        <dbReference type="EMBL" id="GAA4885960.1"/>
    </source>
</evidence>
<dbReference type="InterPro" id="IPR045748">
    <property type="entry name" value="DcaP"/>
</dbReference>
<evidence type="ECO:0000256" key="1">
    <source>
        <dbReference type="SAM" id="SignalP"/>
    </source>
</evidence>
<reference evidence="3" key="1">
    <citation type="journal article" date="2019" name="Int. J. Syst. Evol. Microbiol.">
        <title>The Global Catalogue of Microorganisms (GCM) 10K type strain sequencing project: providing services to taxonomists for standard genome sequencing and annotation.</title>
        <authorList>
            <consortium name="The Broad Institute Genomics Platform"/>
            <consortium name="The Broad Institute Genome Sequencing Center for Infectious Disease"/>
            <person name="Wu L."/>
            <person name="Ma J."/>
        </authorList>
    </citation>
    <scope>NUCLEOTIDE SEQUENCE [LARGE SCALE GENOMIC DNA]</scope>
    <source>
        <strain evidence="3">JCM 18401</strain>
    </source>
</reference>
<dbReference type="Proteomes" id="UP001499988">
    <property type="component" value="Unassembled WGS sequence"/>
</dbReference>
<feature type="chain" id="PRO_5046069161" evidence="1">
    <location>
        <begin position="27"/>
        <end position="390"/>
    </location>
</feature>
<dbReference type="EMBL" id="BAABJZ010000060">
    <property type="protein sequence ID" value="GAA4885960.1"/>
    <property type="molecule type" value="Genomic_DNA"/>
</dbReference>
<comment type="caution">
    <text evidence="2">The sequence shown here is derived from an EMBL/GenBank/DDBJ whole genome shotgun (WGS) entry which is preliminary data.</text>
</comment>
<dbReference type="SUPFAM" id="SSF56935">
    <property type="entry name" value="Porins"/>
    <property type="match status" value="1"/>
</dbReference>
<evidence type="ECO:0000313" key="3">
    <source>
        <dbReference type="Proteomes" id="UP001499988"/>
    </source>
</evidence>
<protein>
    <submittedName>
        <fullName evidence="2">DcaP family trimeric outer membrane transporter</fullName>
    </submittedName>
</protein>
<feature type="signal peptide" evidence="1">
    <location>
        <begin position="1"/>
        <end position="26"/>
    </location>
</feature>
<accession>A0ABP9ESZ3</accession>
<proteinExistence type="predicted"/>
<keyword evidence="1" id="KW-0732">Signal</keyword>
<organism evidence="2 3">
    <name type="scientific">Ferrimonas pelagia</name>
    <dbReference type="NCBI Taxonomy" id="1177826"/>
    <lineage>
        <taxon>Bacteria</taxon>
        <taxon>Pseudomonadati</taxon>
        <taxon>Pseudomonadota</taxon>
        <taxon>Gammaproteobacteria</taxon>
        <taxon>Alteromonadales</taxon>
        <taxon>Ferrimonadaceae</taxon>
        <taxon>Ferrimonas</taxon>
    </lineage>
</organism>
<gene>
    <name evidence="2" type="ORF">GCM10023333_19200</name>
</gene>
<name>A0ABP9ESZ3_9GAMM</name>
<keyword evidence="3" id="KW-1185">Reference proteome</keyword>